<organism evidence="1 2">
    <name type="scientific">Bordetella parapertussis</name>
    <dbReference type="NCBI Taxonomy" id="519"/>
    <lineage>
        <taxon>Bacteria</taxon>
        <taxon>Pseudomonadati</taxon>
        <taxon>Pseudomonadota</taxon>
        <taxon>Betaproteobacteria</taxon>
        <taxon>Burkholderiales</taxon>
        <taxon>Alcaligenaceae</taxon>
        <taxon>Bordetella</taxon>
    </lineage>
</organism>
<reference evidence="1 2" key="1">
    <citation type="submission" date="2023-12" db="EMBL/GenBank/DDBJ databases">
        <title>Draft Genome Sequences of Bordetella parapertussis clinical Isolates from Colombia, 2023.</title>
        <authorList>
            <person name="Montilla E.A."/>
            <person name="Rojas F."/>
            <person name="Vargas M.N."/>
            <person name="Bonilla V."/>
            <person name="Duarte C."/>
        </authorList>
    </citation>
    <scope>NUCLEOTIDE SEQUENCE [LARGE SCALE GENOMIC DNA]</scope>
    <source>
        <strain evidence="1 2">320001806</strain>
    </source>
</reference>
<feature type="non-terminal residue" evidence="1">
    <location>
        <position position="1"/>
    </location>
</feature>
<evidence type="ECO:0000313" key="1">
    <source>
        <dbReference type="EMBL" id="MEB2662343.1"/>
    </source>
</evidence>
<dbReference type="RefSeq" id="WP_323669825.1">
    <property type="nucleotide sequence ID" value="NZ_JAXUBE010000006.1"/>
</dbReference>
<sequence length="60" mass="6742">LAIQHLPALLMANTCRQEYENLPNPSTLLRDEPFFRLEQGATGHPEICVINNNIANKSHS</sequence>
<dbReference type="Proteomes" id="UP001324595">
    <property type="component" value="Unassembled WGS sequence"/>
</dbReference>
<gene>
    <name evidence="1" type="ORF">U5T69_03735</name>
</gene>
<comment type="caution">
    <text evidence="1">The sequence shown here is derived from an EMBL/GenBank/DDBJ whole genome shotgun (WGS) entry which is preliminary data.</text>
</comment>
<evidence type="ECO:0000313" key="2">
    <source>
        <dbReference type="Proteomes" id="UP001324595"/>
    </source>
</evidence>
<protein>
    <submittedName>
        <fullName evidence="1">Uncharacterized protein</fullName>
    </submittedName>
</protein>
<dbReference type="EMBL" id="JAXUBE010000006">
    <property type="protein sequence ID" value="MEB2662343.1"/>
    <property type="molecule type" value="Genomic_DNA"/>
</dbReference>
<proteinExistence type="predicted"/>
<accession>A0ABU5X0B9</accession>
<name>A0ABU5X0B9_BORPP</name>
<keyword evidence="2" id="KW-1185">Reference proteome</keyword>